<reference evidence="1" key="2">
    <citation type="submission" date="2020-09" db="EMBL/GenBank/DDBJ databases">
        <authorList>
            <person name="Sun Q."/>
            <person name="Zhou Y."/>
        </authorList>
    </citation>
    <scope>NUCLEOTIDE SEQUENCE</scope>
    <source>
        <strain evidence="1">CGMCC 1.6293</strain>
    </source>
</reference>
<gene>
    <name evidence="1" type="ORF">GCM10011534_06910</name>
</gene>
<keyword evidence="2" id="KW-1185">Reference proteome</keyword>
<dbReference type="EMBL" id="BMLF01000001">
    <property type="protein sequence ID" value="GGL87542.1"/>
    <property type="molecule type" value="Genomic_DNA"/>
</dbReference>
<evidence type="ECO:0000313" key="2">
    <source>
        <dbReference type="Proteomes" id="UP000649829"/>
    </source>
</evidence>
<name>A0A917SNI5_9RHOB</name>
<sequence length="66" mass="6886">MVGAYDAAVASVGCEMVNEPQYRAVEFQTGMTREQTIEMGQYRMAAGAAQPIEGGGIRLTSGPCAG</sequence>
<organism evidence="1 2">
    <name type="scientific">Pseudooceanicola nanhaiensis</name>
    <dbReference type="NCBI Taxonomy" id="375761"/>
    <lineage>
        <taxon>Bacteria</taxon>
        <taxon>Pseudomonadati</taxon>
        <taxon>Pseudomonadota</taxon>
        <taxon>Alphaproteobacteria</taxon>
        <taxon>Rhodobacterales</taxon>
        <taxon>Paracoccaceae</taxon>
        <taxon>Pseudooceanicola</taxon>
    </lineage>
</organism>
<comment type="caution">
    <text evidence="1">The sequence shown here is derived from an EMBL/GenBank/DDBJ whole genome shotgun (WGS) entry which is preliminary data.</text>
</comment>
<proteinExistence type="predicted"/>
<reference evidence="1" key="1">
    <citation type="journal article" date="2014" name="Int. J. Syst. Evol. Microbiol.">
        <title>Complete genome sequence of Corynebacterium casei LMG S-19264T (=DSM 44701T), isolated from a smear-ripened cheese.</title>
        <authorList>
            <consortium name="US DOE Joint Genome Institute (JGI-PGF)"/>
            <person name="Walter F."/>
            <person name="Albersmeier A."/>
            <person name="Kalinowski J."/>
            <person name="Ruckert C."/>
        </authorList>
    </citation>
    <scope>NUCLEOTIDE SEQUENCE</scope>
    <source>
        <strain evidence="1">CGMCC 1.6293</strain>
    </source>
</reference>
<dbReference type="Proteomes" id="UP000649829">
    <property type="component" value="Unassembled WGS sequence"/>
</dbReference>
<protein>
    <submittedName>
        <fullName evidence="1">Uncharacterized protein</fullName>
    </submittedName>
</protein>
<accession>A0A917SNI5</accession>
<dbReference type="AlphaFoldDB" id="A0A917SNI5"/>
<evidence type="ECO:0000313" key="1">
    <source>
        <dbReference type="EMBL" id="GGL87542.1"/>
    </source>
</evidence>